<dbReference type="Proteomes" id="UP000266673">
    <property type="component" value="Unassembled WGS sequence"/>
</dbReference>
<reference evidence="1 2" key="1">
    <citation type="submission" date="2018-06" db="EMBL/GenBank/DDBJ databases">
        <title>Comparative genomics reveals the genomic features of Rhizophagus irregularis, R. cerebriforme, R. diaphanum and Gigaspora rosea, and their symbiotic lifestyle signature.</title>
        <authorList>
            <person name="Morin E."/>
            <person name="San Clemente H."/>
            <person name="Chen E.C.H."/>
            <person name="De La Providencia I."/>
            <person name="Hainaut M."/>
            <person name="Kuo A."/>
            <person name="Kohler A."/>
            <person name="Murat C."/>
            <person name="Tang N."/>
            <person name="Roy S."/>
            <person name="Loubradou J."/>
            <person name="Henrissat B."/>
            <person name="Grigoriev I.V."/>
            <person name="Corradi N."/>
            <person name="Roux C."/>
            <person name="Martin F.M."/>
        </authorList>
    </citation>
    <scope>NUCLEOTIDE SEQUENCE [LARGE SCALE GENOMIC DNA]</scope>
    <source>
        <strain evidence="1 2">DAOM 194757</strain>
    </source>
</reference>
<dbReference type="AlphaFoldDB" id="A0A397VKH6"/>
<evidence type="ECO:0000313" key="2">
    <source>
        <dbReference type="Proteomes" id="UP000266673"/>
    </source>
</evidence>
<protein>
    <recommendedName>
        <fullName evidence="3">DDE-1 domain-containing protein</fullName>
    </recommendedName>
</protein>
<name>A0A397VKH6_9GLOM</name>
<accession>A0A397VKH6</accession>
<gene>
    <name evidence="1" type="ORF">C2G38_2298292</name>
</gene>
<dbReference type="STRING" id="44941.A0A397VKH6"/>
<evidence type="ECO:0008006" key="3">
    <source>
        <dbReference type="Google" id="ProtNLM"/>
    </source>
</evidence>
<dbReference type="OrthoDB" id="2474069at2759"/>
<comment type="caution">
    <text evidence="1">The sequence shown here is derived from an EMBL/GenBank/DDBJ whole genome shotgun (WGS) entry which is preliminary data.</text>
</comment>
<evidence type="ECO:0000313" key="1">
    <source>
        <dbReference type="EMBL" id="RIB21837.1"/>
    </source>
</evidence>
<keyword evidence="2" id="KW-1185">Reference proteome</keyword>
<organism evidence="1 2">
    <name type="scientific">Gigaspora rosea</name>
    <dbReference type="NCBI Taxonomy" id="44941"/>
    <lineage>
        <taxon>Eukaryota</taxon>
        <taxon>Fungi</taxon>
        <taxon>Fungi incertae sedis</taxon>
        <taxon>Mucoromycota</taxon>
        <taxon>Glomeromycotina</taxon>
        <taxon>Glomeromycetes</taxon>
        <taxon>Diversisporales</taxon>
        <taxon>Gigasporaceae</taxon>
        <taxon>Gigaspora</taxon>
    </lineage>
</organism>
<sequence length="219" mass="25922">MDAGIINAFKVHYKQLCIHQVIHDFDRSIEEPSNMVVKTVWDNISAETIKNCYHYTRILPLEHLVKIFLEIEPAFDEDPKTQIIQIPEVTTALFEIQELIDLTNDTHLQQITQEYFDYDEFIDTKEALDNERIIEFVKNPVVSDNEPDNFVDEEPKITFTETKKSLNQLLSFTCQQPFMTNSFIKKNDEAFFHDFLSRTYRASVRFMKQKTLEHLIIHE</sequence>
<proteinExistence type="predicted"/>
<dbReference type="EMBL" id="QKWP01000339">
    <property type="protein sequence ID" value="RIB21837.1"/>
    <property type="molecule type" value="Genomic_DNA"/>
</dbReference>